<dbReference type="CDD" id="cd16913">
    <property type="entry name" value="YkuD_like"/>
    <property type="match status" value="1"/>
</dbReference>
<gene>
    <name evidence="9" type="ORF">EDD59_14011</name>
</gene>
<dbReference type="SUPFAM" id="SSF143985">
    <property type="entry name" value="L,D-transpeptidase pre-catalytic domain-like"/>
    <property type="match status" value="1"/>
</dbReference>
<dbReference type="InterPro" id="IPR022029">
    <property type="entry name" value="YoaR-like_PG-bd"/>
</dbReference>
<dbReference type="OrthoDB" id="3176960at2"/>
<evidence type="ECO:0000256" key="7">
    <source>
        <dbReference type="SAM" id="Phobius"/>
    </source>
</evidence>
<keyword evidence="2" id="KW-0808">Transferase</keyword>
<reference evidence="9 10" key="1">
    <citation type="submission" date="2019-03" db="EMBL/GenBank/DDBJ databases">
        <title>Genomic Encyclopedia of Type Strains, Phase IV (KMG-IV): sequencing the most valuable type-strain genomes for metagenomic binning, comparative biology and taxonomic classification.</title>
        <authorList>
            <person name="Goeker M."/>
        </authorList>
    </citation>
    <scope>NUCLEOTIDE SEQUENCE [LARGE SCALE GENOMIC DNA]</scope>
    <source>
        <strain evidence="9 10">DSM 29489</strain>
    </source>
</reference>
<keyword evidence="3 6" id="KW-0133">Cell shape</keyword>
<dbReference type="GO" id="GO:0016740">
    <property type="term" value="F:transferase activity"/>
    <property type="evidence" value="ECO:0007669"/>
    <property type="project" value="UniProtKB-KW"/>
</dbReference>
<feature type="transmembrane region" description="Helical" evidence="7">
    <location>
        <begin position="12"/>
        <end position="36"/>
    </location>
</feature>
<dbReference type="AlphaFoldDB" id="A0A4R3JZK3"/>
<dbReference type="InterPro" id="IPR038054">
    <property type="entry name" value="LD_TPept-like_central_sf"/>
</dbReference>
<proteinExistence type="predicted"/>
<dbReference type="UniPathway" id="UPA00219"/>
<dbReference type="GO" id="GO:0071972">
    <property type="term" value="F:peptidoglycan L,D-transpeptidase activity"/>
    <property type="evidence" value="ECO:0007669"/>
    <property type="project" value="TreeGrafter"/>
</dbReference>
<evidence type="ECO:0000256" key="1">
    <source>
        <dbReference type="ARBA" id="ARBA00004752"/>
    </source>
</evidence>
<evidence type="ECO:0000256" key="5">
    <source>
        <dbReference type="ARBA" id="ARBA00023316"/>
    </source>
</evidence>
<evidence type="ECO:0000256" key="2">
    <source>
        <dbReference type="ARBA" id="ARBA00022679"/>
    </source>
</evidence>
<dbReference type="PROSITE" id="PS52029">
    <property type="entry name" value="LD_TPASE"/>
    <property type="match status" value="1"/>
</dbReference>
<dbReference type="EMBL" id="SLZZ01000040">
    <property type="protein sequence ID" value="TCS74368.1"/>
    <property type="molecule type" value="Genomic_DNA"/>
</dbReference>
<dbReference type="InterPro" id="IPR050979">
    <property type="entry name" value="LD-transpeptidase"/>
</dbReference>
<keyword evidence="7" id="KW-0812">Transmembrane</keyword>
<protein>
    <submittedName>
        <fullName evidence="9">Peptidoglycan transpeptidase (ErfK-YbiS-YhnG family)</fullName>
    </submittedName>
</protein>
<dbReference type="Pfam" id="PF03734">
    <property type="entry name" value="YkuD"/>
    <property type="match status" value="1"/>
</dbReference>
<name>A0A4R3JZK3_9FIRM</name>
<sequence length="471" mass="53028">MRRAHKVENRKKLLLALGIPAGILICSYLGISVYFINHFYYGTKINGVNFSMKTTGEVESHFAEQIGNYSLTVEPKEGLEEKIVGSDISIKYKKSRGVKKALKGQNAFLWPSMFWKKQIIREDLGFDYNKRQLDTRIQELKSFQNEGKSDPVNAKPEFDGDKFVVKAEVLGTKVDQKAMQEEVTDAVQRLEPVLDLDKTECYLKPKYTSESKEVIGACEVLNNYSRASITYDMSPEQEVVDKKLISTWLTWDGNMNVTFHEEKVGEYMNGFVAKYETLYRTRPLVTPSGKAAEVSGGTYGWSVDGATETQALLASIKNGEVITKEPAYFQRAATHEAQDWGKTFIEVDLSDQYMWYIMEGNVALETAVVTGRPYDHSTPPGVYDVLWTTTNTVLVGNIVPETGEPEYETHVDYWMPVTHSGIGFHDAPWQPAFGGDMYWTNGSHGCINMPWDSAAALYSMVSSGTPVVMHY</sequence>
<accession>A0A4R3JZK3</accession>
<dbReference type="Pfam" id="PF12229">
    <property type="entry name" value="PG_binding_4"/>
    <property type="match status" value="2"/>
</dbReference>
<keyword evidence="4 6" id="KW-0573">Peptidoglycan synthesis</keyword>
<dbReference type="InterPro" id="IPR005490">
    <property type="entry name" value="LD_TPept_cat_dom"/>
</dbReference>
<comment type="caution">
    <text evidence="9">The sequence shown here is derived from an EMBL/GenBank/DDBJ whole genome shotgun (WGS) entry which is preliminary data.</text>
</comment>
<feature type="active site" description="Proton donor/acceptor" evidence="6">
    <location>
        <position position="425"/>
    </location>
</feature>
<dbReference type="Gene3D" id="2.40.440.10">
    <property type="entry name" value="L,D-transpeptidase catalytic domain-like"/>
    <property type="match status" value="1"/>
</dbReference>
<dbReference type="GO" id="GO:0018104">
    <property type="term" value="P:peptidoglycan-protein cross-linking"/>
    <property type="evidence" value="ECO:0007669"/>
    <property type="project" value="TreeGrafter"/>
</dbReference>
<evidence type="ECO:0000313" key="9">
    <source>
        <dbReference type="EMBL" id="TCS74368.1"/>
    </source>
</evidence>
<keyword evidence="7" id="KW-1133">Transmembrane helix</keyword>
<feature type="domain" description="L,D-TPase catalytic" evidence="8">
    <location>
        <begin position="343"/>
        <end position="470"/>
    </location>
</feature>
<dbReference type="Gene3D" id="3.10.20.800">
    <property type="match status" value="1"/>
</dbReference>
<evidence type="ECO:0000313" key="10">
    <source>
        <dbReference type="Proteomes" id="UP000295726"/>
    </source>
</evidence>
<dbReference type="GO" id="GO:0071555">
    <property type="term" value="P:cell wall organization"/>
    <property type="evidence" value="ECO:0007669"/>
    <property type="project" value="UniProtKB-UniRule"/>
</dbReference>
<dbReference type="PANTHER" id="PTHR30582:SF33">
    <property type="entry name" value="EXPORTED PROTEIN"/>
    <property type="match status" value="1"/>
</dbReference>
<keyword evidence="7" id="KW-0472">Membrane</keyword>
<organism evidence="9 10">
    <name type="scientific">Muricomes intestini</name>
    <dbReference type="NCBI Taxonomy" id="1796634"/>
    <lineage>
        <taxon>Bacteria</taxon>
        <taxon>Bacillati</taxon>
        <taxon>Bacillota</taxon>
        <taxon>Clostridia</taxon>
        <taxon>Lachnospirales</taxon>
        <taxon>Lachnospiraceae</taxon>
        <taxon>Muricomes</taxon>
    </lineage>
</organism>
<dbReference type="InterPro" id="IPR038063">
    <property type="entry name" value="Transpep_catalytic_dom"/>
</dbReference>
<evidence type="ECO:0000256" key="3">
    <source>
        <dbReference type="ARBA" id="ARBA00022960"/>
    </source>
</evidence>
<keyword evidence="5 6" id="KW-0961">Cell wall biogenesis/degradation</keyword>
<dbReference type="PANTHER" id="PTHR30582">
    <property type="entry name" value="L,D-TRANSPEPTIDASE"/>
    <property type="match status" value="1"/>
</dbReference>
<evidence type="ECO:0000256" key="4">
    <source>
        <dbReference type="ARBA" id="ARBA00022984"/>
    </source>
</evidence>
<comment type="pathway">
    <text evidence="1 6">Cell wall biogenesis; peptidoglycan biosynthesis.</text>
</comment>
<dbReference type="Proteomes" id="UP000295726">
    <property type="component" value="Unassembled WGS sequence"/>
</dbReference>
<evidence type="ECO:0000256" key="6">
    <source>
        <dbReference type="PROSITE-ProRule" id="PRU01373"/>
    </source>
</evidence>
<evidence type="ECO:0000259" key="8">
    <source>
        <dbReference type="PROSITE" id="PS52029"/>
    </source>
</evidence>
<dbReference type="GO" id="GO:0008360">
    <property type="term" value="P:regulation of cell shape"/>
    <property type="evidence" value="ECO:0007669"/>
    <property type="project" value="UniProtKB-UniRule"/>
</dbReference>
<feature type="active site" description="Nucleophile" evidence="6">
    <location>
        <position position="446"/>
    </location>
</feature>
<dbReference type="SUPFAM" id="SSF141523">
    <property type="entry name" value="L,D-transpeptidase catalytic domain-like"/>
    <property type="match status" value="1"/>
</dbReference>
<dbReference type="GO" id="GO:0005576">
    <property type="term" value="C:extracellular region"/>
    <property type="evidence" value="ECO:0007669"/>
    <property type="project" value="TreeGrafter"/>
</dbReference>
<keyword evidence="10" id="KW-1185">Reference proteome</keyword>